<evidence type="ECO:0000256" key="1">
    <source>
        <dbReference type="ARBA" id="ARBA00023242"/>
    </source>
</evidence>
<dbReference type="InterPro" id="IPR021858">
    <property type="entry name" value="Fun_TF"/>
</dbReference>
<dbReference type="PANTHER" id="PTHR38111:SF11">
    <property type="entry name" value="TRANSCRIPTION FACTOR DOMAIN-CONTAINING PROTEIN-RELATED"/>
    <property type="match status" value="1"/>
</dbReference>
<dbReference type="PROSITE" id="PS50048">
    <property type="entry name" value="ZN2_CY6_FUNGAL_2"/>
    <property type="match status" value="1"/>
</dbReference>
<accession>A0A1L7XKD5</accession>
<evidence type="ECO:0000259" key="2">
    <source>
        <dbReference type="PROSITE" id="PS50048"/>
    </source>
</evidence>
<dbReference type="InterPro" id="IPR053178">
    <property type="entry name" value="Osmoadaptation_assoc"/>
</dbReference>
<dbReference type="InterPro" id="IPR001138">
    <property type="entry name" value="Zn2Cys6_DnaBD"/>
</dbReference>
<proteinExistence type="predicted"/>
<dbReference type="STRING" id="576137.A0A1L7XKD5"/>
<protein>
    <recommendedName>
        <fullName evidence="2">Zn(2)-C6 fungal-type domain-containing protein</fullName>
    </recommendedName>
</protein>
<feature type="domain" description="Zn(2)-C6 fungal-type" evidence="2">
    <location>
        <begin position="10"/>
        <end position="38"/>
    </location>
</feature>
<dbReference type="PANTHER" id="PTHR38111">
    <property type="entry name" value="ZN(2)-C6 FUNGAL-TYPE DOMAIN-CONTAINING PROTEIN-RELATED"/>
    <property type="match status" value="1"/>
</dbReference>
<dbReference type="AlphaFoldDB" id="A0A1L7XKD5"/>
<keyword evidence="4" id="KW-1185">Reference proteome</keyword>
<keyword evidence="1" id="KW-0539">Nucleus</keyword>
<reference evidence="3 4" key="1">
    <citation type="submission" date="2016-03" db="EMBL/GenBank/DDBJ databases">
        <authorList>
            <person name="Ploux O."/>
        </authorList>
    </citation>
    <scope>NUCLEOTIDE SEQUENCE [LARGE SCALE GENOMIC DNA]</scope>
    <source>
        <strain evidence="3 4">UAMH 11012</strain>
    </source>
</reference>
<dbReference type="Pfam" id="PF11951">
    <property type="entry name" value="Fungal_trans_2"/>
    <property type="match status" value="1"/>
</dbReference>
<dbReference type="InterPro" id="IPR036864">
    <property type="entry name" value="Zn2-C6_fun-type_DNA-bd_sf"/>
</dbReference>
<dbReference type="Gene3D" id="4.10.240.10">
    <property type="entry name" value="Zn(2)-C6 fungal-type DNA-binding domain"/>
    <property type="match status" value="1"/>
</dbReference>
<dbReference type="PROSITE" id="PS00463">
    <property type="entry name" value="ZN2_CY6_FUNGAL_1"/>
    <property type="match status" value="1"/>
</dbReference>
<gene>
    <name evidence="3" type="ORF">PAC_15307</name>
</gene>
<dbReference type="SMART" id="SM00066">
    <property type="entry name" value="GAL4"/>
    <property type="match status" value="1"/>
</dbReference>
<sequence>MVGVPGRSKGCHTCKQRRIRCNGERPQCSNCIKSKRACGGYLRTYAFILSQDMLAFEPALSQTISDNSECGDLMVARWRVDPTKPSQPSQRTAKLKITMPDHRHQHSTNRLPWKVSSRHAGLQQILEIFLTNHLPSEELDRTRPNTKQRNWLLEIQDVPILTRALESSILAVCLAKLGRKHNNEAIVCEGLSMYTRGLSQLRQAVQDPRARRDDETLATCLALIMFESNECPARSIESCTAHYRGAMNLLLLRAPEAYASGMAHCMFLQFRILSVFQGMQMHSRTFLADNQWRDAPFKSSQKGLRDLLIDILLVMPEIYHRHDKLNRETCRSEILPGLINIAELCWQIDSQLNEWYRDFETFVAGPVYWPKILTSDSPVDVVESGRVFPVAFDFPSYDVAQVMILYWLSLLLVHPILCHMYERLASFVGVELSEMECSCIKYPTSETIDLTVAMPSICLRHVAMDKVPPLGYRTEWARGAAQNICQSAEYFMQEKLGELGPFIFLPRLLIVREFLVFASGDWTRELSWINNVMRKIQDMGHDITRYL</sequence>
<dbReference type="Pfam" id="PF00172">
    <property type="entry name" value="Zn_clus"/>
    <property type="match status" value="1"/>
</dbReference>
<evidence type="ECO:0000313" key="4">
    <source>
        <dbReference type="Proteomes" id="UP000184330"/>
    </source>
</evidence>
<dbReference type="Proteomes" id="UP000184330">
    <property type="component" value="Unassembled WGS sequence"/>
</dbReference>
<organism evidence="3 4">
    <name type="scientific">Phialocephala subalpina</name>
    <dbReference type="NCBI Taxonomy" id="576137"/>
    <lineage>
        <taxon>Eukaryota</taxon>
        <taxon>Fungi</taxon>
        <taxon>Dikarya</taxon>
        <taxon>Ascomycota</taxon>
        <taxon>Pezizomycotina</taxon>
        <taxon>Leotiomycetes</taxon>
        <taxon>Helotiales</taxon>
        <taxon>Mollisiaceae</taxon>
        <taxon>Phialocephala</taxon>
        <taxon>Phialocephala fortinii species complex</taxon>
    </lineage>
</organism>
<dbReference type="OrthoDB" id="4491390at2759"/>
<dbReference type="GO" id="GO:0000981">
    <property type="term" value="F:DNA-binding transcription factor activity, RNA polymerase II-specific"/>
    <property type="evidence" value="ECO:0007669"/>
    <property type="project" value="InterPro"/>
</dbReference>
<name>A0A1L7XKD5_9HELO</name>
<dbReference type="EMBL" id="FJOG01000030">
    <property type="protein sequence ID" value="CZR65407.1"/>
    <property type="molecule type" value="Genomic_DNA"/>
</dbReference>
<evidence type="ECO:0000313" key="3">
    <source>
        <dbReference type="EMBL" id="CZR65407.1"/>
    </source>
</evidence>
<dbReference type="GO" id="GO:0008270">
    <property type="term" value="F:zinc ion binding"/>
    <property type="evidence" value="ECO:0007669"/>
    <property type="project" value="InterPro"/>
</dbReference>
<dbReference type="SUPFAM" id="SSF57701">
    <property type="entry name" value="Zn2/Cys6 DNA-binding domain"/>
    <property type="match status" value="1"/>
</dbReference>
<dbReference type="CDD" id="cd00067">
    <property type="entry name" value="GAL4"/>
    <property type="match status" value="1"/>
</dbReference>